<proteinExistence type="predicted"/>
<keyword evidence="2" id="KW-1185">Reference proteome</keyword>
<dbReference type="Proteomes" id="UP001232445">
    <property type="component" value="Unassembled WGS sequence"/>
</dbReference>
<accession>A0ABU0CWQ2</accession>
<reference evidence="1 2" key="1">
    <citation type="submission" date="2023-07" db="EMBL/GenBank/DDBJ databases">
        <title>Genomic Encyclopedia of Type Strains, Phase IV (KMG-IV): sequencing the most valuable type-strain genomes for metagenomic binning, comparative biology and taxonomic classification.</title>
        <authorList>
            <person name="Goeker M."/>
        </authorList>
    </citation>
    <scope>NUCLEOTIDE SEQUENCE [LARGE SCALE GENOMIC DNA]</scope>
    <source>
        <strain evidence="1 2">DSM 17740</strain>
    </source>
</reference>
<gene>
    <name evidence="1" type="ORF">J2S00_002255</name>
</gene>
<sequence length="214" mass="25424">MPDNIIPFPGKERKSHHRPNEFAAERISRWQKGLLSEDFKQQWQTFEEMDCLTDMTVLKVIEAFLLFEKGDRTLKTKLLQALKKKCPWPISMKVRKGDQQQTVNIQDVPLQWEEWDEQALKPCLELERLASDDPSLVQMARELWLYGLEKHYPFLPTFNKYLQWTAALHYYTLDIINPELAKQHLERQLPAVYQLDRSVIEDKADALARWLMQL</sequence>
<protein>
    <submittedName>
        <fullName evidence="1">Uncharacterized protein</fullName>
    </submittedName>
</protein>
<comment type="caution">
    <text evidence="1">The sequence shown here is derived from an EMBL/GenBank/DDBJ whole genome shotgun (WGS) entry which is preliminary data.</text>
</comment>
<dbReference type="RefSeq" id="WP_307339490.1">
    <property type="nucleotide sequence ID" value="NZ_JAUSUQ010000008.1"/>
</dbReference>
<dbReference type="EMBL" id="JAUSUQ010000008">
    <property type="protein sequence ID" value="MDQ0339467.1"/>
    <property type="molecule type" value="Genomic_DNA"/>
</dbReference>
<organism evidence="1 2">
    <name type="scientific">Caldalkalibacillus uzonensis</name>
    <dbReference type="NCBI Taxonomy" id="353224"/>
    <lineage>
        <taxon>Bacteria</taxon>
        <taxon>Bacillati</taxon>
        <taxon>Bacillota</taxon>
        <taxon>Bacilli</taxon>
        <taxon>Bacillales</taxon>
        <taxon>Bacillaceae</taxon>
        <taxon>Caldalkalibacillus</taxon>
    </lineage>
</organism>
<evidence type="ECO:0000313" key="2">
    <source>
        <dbReference type="Proteomes" id="UP001232445"/>
    </source>
</evidence>
<name>A0ABU0CWQ2_9BACI</name>
<evidence type="ECO:0000313" key="1">
    <source>
        <dbReference type="EMBL" id="MDQ0339467.1"/>
    </source>
</evidence>
<dbReference type="SUPFAM" id="SSF116965">
    <property type="entry name" value="Hypothetical protein MPN330"/>
    <property type="match status" value="1"/>
</dbReference>